<accession>I8UFM3</accession>
<dbReference type="EMBL" id="AKKV01000025">
    <property type="protein sequence ID" value="EIT85613.1"/>
    <property type="molecule type" value="Genomic_DNA"/>
</dbReference>
<evidence type="ECO:0000313" key="2">
    <source>
        <dbReference type="Proteomes" id="UP000004080"/>
    </source>
</evidence>
<keyword evidence="2" id="KW-1185">Reference proteome</keyword>
<sequence length="114" mass="13526">MKGGFRLFPCIEGTENGNSVEKMERRRMHSRHTVVYICEEYTSGNCYYYKTELITHDSWRNPESLSWSRPRPISRATFLKQKKAGFRTEYRKINKKPAQVIPLHKDTTDQDHSE</sequence>
<dbReference type="Proteomes" id="UP000004080">
    <property type="component" value="Unassembled WGS sequence"/>
</dbReference>
<proteinExistence type="predicted"/>
<gene>
    <name evidence="1" type="ORF">A374_10268</name>
</gene>
<dbReference type="AlphaFoldDB" id="I8UFM3"/>
<protein>
    <submittedName>
        <fullName evidence="1">Uncharacterized protein</fullName>
    </submittedName>
</protein>
<evidence type="ECO:0000313" key="1">
    <source>
        <dbReference type="EMBL" id="EIT85613.1"/>
    </source>
</evidence>
<name>I8UFM3_9BACL</name>
<reference evidence="1 2" key="1">
    <citation type="journal article" date="2012" name="J. Bacteriol.">
        <title>Genome of Bacillus macauensis ZFHKF-1, a Long-Chain-Forming Bacterium.</title>
        <authorList>
            <person name="Cai L."/>
            <person name="Zhang T."/>
        </authorList>
    </citation>
    <scope>NUCLEOTIDE SEQUENCE [LARGE SCALE GENOMIC DNA]</scope>
    <source>
        <strain evidence="1 2">ZFHKF-1</strain>
    </source>
</reference>
<dbReference type="STRING" id="1196324.A374_10268"/>
<organism evidence="1 2">
    <name type="scientific">Fictibacillus macauensis ZFHKF-1</name>
    <dbReference type="NCBI Taxonomy" id="1196324"/>
    <lineage>
        <taxon>Bacteria</taxon>
        <taxon>Bacillati</taxon>
        <taxon>Bacillota</taxon>
        <taxon>Bacilli</taxon>
        <taxon>Bacillales</taxon>
        <taxon>Fictibacillaceae</taxon>
        <taxon>Fictibacillus</taxon>
    </lineage>
</organism>
<comment type="caution">
    <text evidence="1">The sequence shown here is derived from an EMBL/GenBank/DDBJ whole genome shotgun (WGS) entry which is preliminary data.</text>
</comment>